<dbReference type="Pfam" id="PF00348">
    <property type="entry name" value="polyprenyl_synt"/>
    <property type="match status" value="1"/>
</dbReference>
<evidence type="ECO:0000256" key="5">
    <source>
        <dbReference type="ARBA" id="ARBA00022842"/>
    </source>
</evidence>
<keyword evidence="3 12" id="KW-0808">Transferase</keyword>
<dbReference type="EMBL" id="CP003789">
    <property type="protein sequence ID" value="AGA64062.1"/>
    <property type="molecule type" value="Genomic_DNA"/>
</dbReference>
<dbReference type="SUPFAM" id="SSF48576">
    <property type="entry name" value="Terpenoid synthases"/>
    <property type="match status" value="1"/>
</dbReference>
<evidence type="ECO:0000256" key="2">
    <source>
        <dbReference type="ARBA" id="ARBA00006706"/>
    </source>
</evidence>
<evidence type="ECO:0000313" key="13">
    <source>
        <dbReference type="EMBL" id="AGA64062.1"/>
    </source>
</evidence>
<evidence type="ECO:0000256" key="4">
    <source>
        <dbReference type="ARBA" id="ARBA00022723"/>
    </source>
</evidence>
<dbReference type="PATRIC" id="fig|1215343.11.peg.73"/>
<dbReference type="FunFam" id="1.10.600.10:FF:000002">
    <property type="entry name" value="Octaprenyl diphosphate synthase"/>
    <property type="match status" value="1"/>
</dbReference>
<protein>
    <recommendedName>
        <fullName evidence="9">Octaprenyl diphosphate synthase</fullName>
        <ecNumber evidence="8">2.5.1.90</ecNumber>
    </recommendedName>
    <alternativeName>
        <fullName evidence="11">All-trans-octaprenyl-diphosphate synthase</fullName>
    </alternativeName>
    <alternativeName>
        <fullName evidence="10">Octaprenyl pyrophosphate synthase</fullName>
    </alternativeName>
</protein>
<gene>
    <name evidence="13" type="ordered locus">B488_00690</name>
</gene>
<comment type="function">
    <text evidence="7">Supplies octaprenyl diphosphate, the precursor for the side chain of the isoprenoid quinones ubiquinone and menaquinone.</text>
</comment>
<evidence type="ECO:0000256" key="1">
    <source>
        <dbReference type="ARBA" id="ARBA00001946"/>
    </source>
</evidence>
<evidence type="ECO:0000256" key="3">
    <source>
        <dbReference type="ARBA" id="ARBA00022679"/>
    </source>
</evidence>
<dbReference type="PANTHER" id="PTHR12001">
    <property type="entry name" value="GERANYLGERANYL PYROPHOSPHATE SYNTHASE"/>
    <property type="match status" value="1"/>
</dbReference>
<dbReference type="PROSITE" id="PS00723">
    <property type="entry name" value="POLYPRENYL_SYNTHASE_1"/>
    <property type="match status" value="1"/>
</dbReference>
<keyword evidence="4" id="KW-0479">Metal-binding</keyword>
<dbReference type="CDD" id="cd00685">
    <property type="entry name" value="Trans_IPPS_HT"/>
    <property type="match status" value="1"/>
</dbReference>
<evidence type="ECO:0000256" key="11">
    <source>
        <dbReference type="ARBA" id="ARBA00083124"/>
    </source>
</evidence>
<accession>L0ET02</accession>
<evidence type="ECO:0000256" key="9">
    <source>
        <dbReference type="ARBA" id="ARBA00072473"/>
    </source>
</evidence>
<dbReference type="GO" id="GO:0106350">
    <property type="term" value="F:all-trans-octaprenyl-diphosphate synthase activity"/>
    <property type="evidence" value="ECO:0007669"/>
    <property type="project" value="UniProtKB-EC"/>
</dbReference>
<dbReference type="GO" id="GO:0008299">
    <property type="term" value="P:isoprenoid biosynthetic process"/>
    <property type="evidence" value="ECO:0007669"/>
    <property type="project" value="InterPro"/>
</dbReference>
<dbReference type="eggNOG" id="COG0142">
    <property type="taxonomic scope" value="Bacteria"/>
</dbReference>
<dbReference type="GO" id="GO:0046872">
    <property type="term" value="F:metal ion binding"/>
    <property type="evidence" value="ECO:0007669"/>
    <property type="project" value="UniProtKB-KW"/>
</dbReference>
<proteinExistence type="inferred from homology"/>
<comment type="catalytic activity">
    <reaction evidence="6">
        <text>5 isopentenyl diphosphate + (2E,6E)-farnesyl diphosphate = all-trans-octaprenyl diphosphate + 5 diphosphate</text>
        <dbReference type="Rhea" id="RHEA:27798"/>
        <dbReference type="ChEBI" id="CHEBI:33019"/>
        <dbReference type="ChEBI" id="CHEBI:57711"/>
        <dbReference type="ChEBI" id="CHEBI:128769"/>
        <dbReference type="ChEBI" id="CHEBI:175763"/>
        <dbReference type="EC" id="2.5.1.90"/>
    </reaction>
</comment>
<dbReference type="Gene3D" id="1.10.600.10">
    <property type="entry name" value="Farnesyl Diphosphate Synthase"/>
    <property type="match status" value="1"/>
</dbReference>
<dbReference type="EC" id="2.5.1.90" evidence="8"/>
<dbReference type="InterPro" id="IPR000092">
    <property type="entry name" value="Polyprenyl_synt"/>
</dbReference>
<comment type="cofactor">
    <cofactor evidence="1">
        <name>Mg(2+)</name>
        <dbReference type="ChEBI" id="CHEBI:18420"/>
    </cofactor>
</comment>
<dbReference type="Proteomes" id="UP000010799">
    <property type="component" value="Chromosome"/>
</dbReference>
<evidence type="ECO:0000256" key="6">
    <source>
        <dbReference type="ARBA" id="ARBA00051506"/>
    </source>
</evidence>
<dbReference type="KEGG" id="lcc:B488_00690"/>
<keyword evidence="14" id="KW-1185">Reference proteome</keyword>
<name>L0ET02_LIBCB</name>
<dbReference type="InterPro" id="IPR008949">
    <property type="entry name" value="Isoprenoid_synthase_dom_sf"/>
</dbReference>
<comment type="similarity">
    <text evidence="2 12">Belongs to the FPP/GGPP synthase family.</text>
</comment>
<evidence type="ECO:0000256" key="8">
    <source>
        <dbReference type="ARBA" id="ARBA00066511"/>
    </source>
</evidence>
<reference evidence="13 14" key="1">
    <citation type="journal article" date="2012" name="Stand. Genomic Sci.">
        <title>Complete genome sequence of Liberibacter crescens BT-1.</title>
        <authorList>
            <person name="Leonard M.T."/>
            <person name="Fagen J.R."/>
            <person name="Davis-Richardson A.G."/>
            <person name="Davis M.J."/>
            <person name="Triplett E.W."/>
        </authorList>
    </citation>
    <scope>NUCLEOTIDE SEQUENCE [LARGE SCALE GENOMIC DNA]</scope>
    <source>
        <strain evidence="13 14">BT-1</strain>
    </source>
</reference>
<dbReference type="InterPro" id="IPR033749">
    <property type="entry name" value="Polyprenyl_synt_CS"/>
</dbReference>
<evidence type="ECO:0000313" key="14">
    <source>
        <dbReference type="Proteomes" id="UP000010799"/>
    </source>
</evidence>
<organism evidence="13 14">
    <name type="scientific">Liberibacter crescens (strain BT-1)</name>
    <dbReference type="NCBI Taxonomy" id="1215343"/>
    <lineage>
        <taxon>Bacteria</taxon>
        <taxon>Pseudomonadati</taxon>
        <taxon>Pseudomonadota</taxon>
        <taxon>Alphaproteobacteria</taxon>
        <taxon>Hyphomicrobiales</taxon>
        <taxon>Rhizobiaceae</taxon>
        <taxon>Liberibacter</taxon>
    </lineage>
</organism>
<dbReference type="RefSeq" id="WP_015272489.1">
    <property type="nucleotide sequence ID" value="NC_019907.1"/>
</dbReference>
<sequence length="339" mass="37474">MVLQIATEEKKDTYASVKMLEELTRKDMESVNLLIFSKISSDVKMIPNVARHIIDSGGKRLRPMLTLAAASMFGSGSDMRVHLAAASIEFIHTATLLHDDVVDESELRRGKPAAHVIWGNQASILVGDYLLSSAFQMIVHTESMKSLDILSNVACTLSEGEVLQLTMSNNLETTEEDYISIIKAKTASLFSAAVEVAAILVGTEDCFQKALKDYGMNLGMAFQLIDDVLDYGGNIFKIGKNIGDDLRSGKVTLPVIFAFQRSSDEEKAFWYSVIQQGNNSEENLEKALMLIKACNALEDTISRARYYGDLAKDSLNCFPDNPCKLALLEVVDFCIERFN</sequence>
<dbReference type="SFLD" id="SFLDS00005">
    <property type="entry name" value="Isoprenoid_Synthase_Type_I"/>
    <property type="match status" value="1"/>
</dbReference>
<dbReference type="HOGENOM" id="CLU_014015_2_0_5"/>
<evidence type="ECO:0000256" key="10">
    <source>
        <dbReference type="ARBA" id="ARBA00079637"/>
    </source>
</evidence>
<dbReference type="PROSITE" id="PS00444">
    <property type="entry name" value="POLYPRENYL_SYNTHASE_2"/>
    <property type="match status" value="1"/>
</dbReference>
<evidence type="ECO:0000256" key="12">
    <source>
        <dbReference type="RuleBase" id="RU004466"/>
    </source>
</evidence>
<dbReference type="STRING" id="1215343.B488_00690"/>
<dbReference type="PANTHER" id="PTHR12001:SF69">
    <property type="entry name" value="ALL TRANS-POLYPRENYL-DIPHOSPHATE SYNTHASE PDSS1"/>
    <property type="match status" value="1"/>
</dbReference>
<keyword evidence="5" id="KW-0460">Magnesium</keyword>
<dbReference type="AlphaFoldDB" id="L0ET02"/>
<evidence type="ECO:0000256" key="7">
    <source>
        <dbReference type="ARBA" id="ARBA00055029"/>
    </source>
</evidence>